<sequence length="81" mass="9250">MQVQNPHSIKYNGTVQSLKYIWRTEGLQGLFKGNGTNCARIVPNSAVKFFSYEEASKYATVLPFLLLLMFCLFLLLVLFRA</sequence>
<proteinExistence type="predicted"/>
<reference evidence="1 2" key="1">
    <citation type="journal article" date="2022" name="Plant J.">
        <title>Chromosome-level genome of Camellia lanceoleosa provides a valuable resource for understanding genome evolution and self-incompatibility.</title>
        <authorList>
            <person name="Gong W."/>
            <person name="Xiao S."/>
            <person name="Wang L."/>
            <person name="Liao Z."/>
            <person name="Chang Y."/>
            <person name="Mo W."/>
            <person name="Hu G."/>
            <person name="Li W."/>
            <person name="Zhao G."/>
            <person name="Zhu H."/>
            <person name="Hu X."/>
            <person name="Ji K."/>
            <person name="Xiang X."/>
            <person name="Song Q."/>
            <person name="Yuan D."/>
            <person name="Jin S."/>
            <person name="Zhang L."/>
        </authorList>
    </citation>
    <scope>NUCLEOTIDE SEQUENCE [LARGE SCALE GENOMIC DNA]</scope>
    <source>
        <strain evidence="1">SQ_2022a</strain>
    </source>
</reference>
<dbReference type="EMBL" id="CM045762">
    <property type="protein sequence ID" value="KAI8011164.1"/>
    <property type="molecule type" value="Genomic_DNA"/>
</dbReference>
<protein>
    <submittedName>
        <fullName evidence="1">Mitochondrial adenine nucleotide transporter ADNT1</fullName>
    </submittedName>
</protein>
<evidence type="ECO:0000313" key="1">
    <source>
        <dbReference type="EMBL" id="KAI8011164.1"/>
    </source>
</evidence>
<evidence type="ECO:0000313" key="2">
    <source>
        <dbReference type="Proteomes" id="UP001060215"/>
    </source>
</evidence>
<comment type="caution">
    <text evidence="1">The sequence shown here is derived from an EMBL/GenBank/DDBJ whole genome shotgun (WGS) entry which is preliminary data.</text>
</comment>
<gene>
    <name evidence="1" type="ORF">LOK49_LG06G03302</name>
</gene>
<keyword evidence="2" id="KW-1185">Reference proteome</keyword>
<dbReference type="Proteomes" id="UP001060215">
    <property type="component" value="Chromosome 5"/>
</dbReference>
<accession>A0ACC0HDV5</accession>
<name>A0ACC0HDV5_9ERIC</name>
<organism evidence="1 2">
    <name type="scientific">Camellia lanceoleosa</name>
    <dbReference type="NCBI Taxonomy" id="1840588"/>
    <lineage>
        <taxon>Eukaryota</taxon>
        <taxon>Viridiplantae</taxon>
        <taxon>Streptophyta</taxon>
        <taxon>Embryophyta</taxon>
        <taxon>Tracheophyta</taxon>
        <taxon>Spermatophyta</taxon>
        <taxon>Magnoliopsida</taxon>
        <taxon>eudicotyledons</taxon>
        <taxon>Gunneridae</taxon>
        <taxon>Pentapetalae</taxon>
        <taxon>asterids</taxon>
        <taxon>Ericales</taxon>
        <taxon>Theaceae</taxon>
        <taxon>Camellia</taxon>
    </lineage>
</organism>